<dbReference type="FunFam" id="3.30.565.10:FF:000010">
    <property type="entry name" value="Sensor histidine kinase RcsC"/>
    <property type="match status" value="1"/>
</dbReference>
<dbReference type="SUPFAM" id="SSF55785">
    <property type="entry name" value="PYP-like sensor domain (PAS domain)"/>
    <property type="match status" value="1"/>
</dbReference>
<evidence type="ECO:0000259" key="19">
    <source>
        <dbReference type="PROSITE" id="PS50112"/>
    </source>
</evidence>
<evidence type="ECO:0000256" key="7">
    <source>
        <dbReference type="ARBA" id="ARBA00022741"/>
    </source>
</evidence>
<dbReference type="InterPro" id="IPR000014">
    <property type="entry name" value="PAS"/>
</dbReference>
<comment type="catalytic activity">
    <reaction evidence="1">
        <text>ATP + protein L-histidine = ADP + protein N-phospho-L-histidine.</text>
        <dbReference type="EC" id="2.7.13.3"/>
    </reaction>
</comment>
<name>A0A2T1AGE0_TRISK</name>
<dbReference type="Pfam" id="PF00512">
    <property type="entry name" value="HisKA"/>
    <property type="match status" value="1"/>
</dbReference>
<evidence type="ECO:0000256" key="13">
    <source>
        <dbReference type="ARBA" id="ARBA00064003"/>
    </source>
</evidence>
<keyword evidence="5" id="KW-0808">Transferase</keyword>
<evidence type="ECO:0000256" key="6">
    <source>
        <dbReference type="ARBA" id="ARBA00022692"/>
    </source>
</evidence>
<dbReference type="SMART" id="SM00448">
    <property type="entry name" value="REC"/>
    <property type="match status" value="1"/>
</dbReference>
<dbReference type="SMART" id="SM00091">
    <property type="entry name" value="PAS"/>
    <property type="match status" value="1"/>
</dbReference>
<dbReference type="AlphaFoldDB" id="A0A2T1AGE0"/>
<dbReference type="InterPro" id="IPR000700">
    <property type="entry name" value="PAS-assoc_C"/>
</dbReference>
<comment type="caution">
    <text evidence="22">The sequence shown here is derived from an EMBL/GenBank/DDBJ whole genome shotgun (WGS) entry which is preliminary data.</text>
</comment>
<comment type="subcellular location">
    <subcellularLocation>
        <location evidence="2">Membrane</location>
    </subcellularLocation>
</comment>
<keyword evidence="12 16" id="KW-0472">Membrane</keyword>
<comment type="subunit">
    <text evidence="13">At low DSF concentrations, interacts with RpfF.</text>
</comment>
<dbReference type="CDD" id="cd00130">
    <property type="entry name" value="PAS"/>
    <property type="match status" value="1"/>
</dbReference>
<dbReference type="InterPro" id="IPR042240">
    <property type="entry name" value="CHASE_sf"/>
</dbReference>
<keyword evidence="10 16" id="KW-1133">Transmembrane helix</keyword>
<evidence type="ECO:0000256" key="11">
    <source>
        <dbReference type="ARBA" id="ARBA00023012"/>
    </source>
</evidence>
<evidence type="ECO:0000259" key="20">
    <source>
        <dbReference type="PROSITE" id="PS50113"/>
    </source>
</evidence>
<dbReference type="Gene3D" id="3.30.565.10">
    <property type="entry name" value="Histidine kinase-like ATPase, C-terminal domain"/>
    <property type="match status" value="1"/>
</dbReference>
<dbReference type="SMART" id="SM01079">
    <property type="entry name" value="CHASE"/>
    <property type="match status" value="1"/>
</dbReference>
<proteinExistence type="predicted"/>
<dbReference type="InterPro" id="IPR001789">
    <property type="entry name" value="Sig_transdc_resp-reg_receiver"/>
</dbReference>
<dbReference type="Pfam" id="PF03924">
    <property type="entry name" value="CHASE"/>
    <property type="match status" value="1"/>
</dbReference>
<dbReference type="FunFam" id="1.10.287.130:FF:000002">
    <property type="entry name" value="Two-component osmosensing histidine kinase"/>
    <property type="match status" value="1"/>
</dbReference>
<dbReference type="PROSITE" id="PS50113">
    <property type="entry name" value="PAC"/>
    <property type="match status" value="1"/>
</dbReference>
<evidence type="ECO:0000256" key="2">
    <source>
        <dbReference type="ARBA" id="ARBA00004370"/>
    </source>
</evidence>
<evidence type="ECO:0000256" key="9">
    <source>
        <dbReference type="ARBA" id="ARBA00022840"/>
    </source>
</evidence>
<keyword evidence="9" id="KW-0067">ATP-binding</keyword>
<gene>
    <name evidence="22" type="ORF">CLV89_106193</name>
</gene>
<dbReference type="PANTHER" id="PTHR45339">
    <property type="entry name" value="HYBRID SIGNAL TRANSDUCTION HISTIDINE KINASE J"/>
    <property type="match status" value="1"/>
</dbReference>
<dbReference type="CDD" id="cd16922">
    <property type="entry name" value="HATPase_EvgS-ArcB-TorS-like"/>
    <property type="match status" value="1"/>
</dbReference>
<dbReference type="Pfam" id="PF00072">
    <property type="entry name" value="Response_reg"/>
    <property type="match status" value="1"/>
</dbReference>
<dbReference type="PRINTS" id="PR00344">
    <property type="entry name" value="BCTRLSENSOR"/>
</dbReference>
<evidence type="ECO:0000256" key="10">
    <source>
        <dbReference type="ARBA" id="ARBA00022989"/>
    </source>
</evidence>
<dbReference type="Pfam" id="PF02518">
    <property type="entry name" value="HATPase_c"/>
    <property type="match status" value="1"/>
</dbReference>
<dbReference type="CDD" id="cd17546">
    <property type="entry name" value="REC_hyHK_CKI1_RcsC-like"/>
    <property type="match status" value="1"/>
</dbReference>
<dbReference type="Pfam" id="PF13426">
    <property type="entry name" value="PAS_9"/>
    <property type="match status" value="1"/>
</dbReference>
<evidence type="ECO:0000256" key="16">
    <source>
        <dbReference type="SAM" id="Phobius"/>
    </source>
</evidence>
<dbReference type="GO" id="GO:0000155">
    <property type="term" value="F:phosphorelay sensor kinase activity"/>
    <property type="evidence" value="ECO:0007669"/>
    <property type="project" value="InterPro"/>
</dbReference>
<dbReference type="Gene3D" id="1.10.287.130">
    <property type="match status" value="1"/>
</dbReference>
<feature type="domain" description="PAC" evidence="20">
    <location>
        <begin position="385"/>
        <end position="439"/>
    </location>
</feature>
<dbReference type="Gene3D" id="3.30.450.350">
    <property type="entry name" value="CHASE domain"/>
    <property type="match status" value="1"/>
</dbReference>
<evidence type="ECO:0000259" key="18">
    <source>
        <dbReference type="PROSITE" id="PS50110"/>
    </source>
</evidence>
<feature type="transmembrane region" description="Helical" evidence="16">
    <location>
        <begin position="270"/>
        <end position="291"/>
    </location>
</feature>
<sequence>MRHWGRVAGLAVVNRTYLPTLIALLVVIVALIFAEQQNRTIHQQSLRADVQSEAGLIRSRLEGHLNADLQLIKGLVAVLALDRTMSQERFSEIASIAVGDMPEILNIAVAPDLVVTMVYPYERNKAALGLDYNQNDAQREAALRARDIDNVVLAGPVELVQGGRGFIGRFPIFVDEGEERRFWGIVSTVVDAQIVYAEAGLTDASATLDIALAGRDGMGEQGDVFYGDEAIFERDAVLMDIALPTGTWQMAATPRGGWSSEPHTLWPMRLILLTAGVLIIVPTYMACRLSAIRRSAIKKLRTREQELQHKQVELEQLSTVAQNASDSIILSGADGCIFWVNAAFTRMTGYSIEEAKGQRPGDLLNGAETDLTTVREIAEHIARGERLHRQILNYTKSGEKIWVDTNLVPVQDETGELRMVIGIERDVTASKRNAAELADAKLAAEKADRAKSEFLANMSHEIRTPMNGIIGMADLLSESDLPEEEEQYVQIIRTSSKALLKIINDILDLSRLESGKLSLTDVDFNLETCVESAVDLLRPVAQDKGLLLNVDYAPDLPDRVRTDDGRLRQILVNLVGNAVKFTSSGRIDVRVMRAKGNPYALTIDVDDTGIGLSQLQLRNIFERFSQADAATTRAFGGTGLGLTISRHLASQMGGDITVCSRPGEGSCFSLHVQCKPPVGELEAPAARLEPDLDRIRGSKVLLAEDNRTNRLLIRKYLSDLSVELIEAQNGLEAVELCASCQPDVVLMDMSMPVMDGLTATRLIRNEQSFQPPIVALTANAFASDREACAAAGMNSFLSKPINKQHLLRCMASVMAGRDTVSHVASA</sequence>
<feature type="domain" description="Response regulatory" evidence="18">
    <location>
        <begin position="699"/>
        <end position="814"/>
    </location>
</feature>
<evidence type="ECO:0000259" key="17">
    <source>
        <dbReference type="PROSITE" id="PS50109"/>
    </source>
</evidence>
<feature type="domain" description="PAS" evidence="19">
    <location>
        <begin position="313"/>
        <end position="358"/>
    </location>
</feature>
<evidence type="ECO:0000256" key="8">
    <source>
        <dbReference type="ARBA" id="ARBA00022777"/>
    </source>
</evidence>
<keyword evidence="8" id="KW-0418">Kinase</keyword>
<evidence type="ECO:0000256" key="14">
    <source>
        <dbReference type="ARBA" id="ARBA00068150"/>
    </source>
</evidence>
<dbReference type="InterPro" id="IPR005467">
    <property type="entry name" value="His_kinase_dom"/>
</dbReference>
<dbReference type="InterPro" id="IPR003594">
    <property type="entry name" value="HATPase_dom"/>
</dbReference>
<dbReference type="InterPro" id="IPR011006">
    <property type="entry name" value="CheY-like_superfamily"/>
</dbReference>
<dbReference type="InterPro" id="IPR004358">
    <property type="entry name" value="Sig_transdc_His_kin-like_C"/>
</dbReference>
<dbReference type="CDD" id="cd00082">
    <property type="entry name" value="HisKA"/>
    <property type="match status" value="1"/>
</dbReference>
<dbReference type="InterPro" id="IPR036890">
    <property type="entry name" value="HATPase_C_sf"/>
</dbReference>
<dbReference type="SMART" id="SM00387">
    <property type="entry name" value="HATPase_c"/>
    <property type="match status" value="1"/>
</dbReference>
<evidence type="ECO:0000256" key="12">
    <source>
        <dbReference type="ARBA" id="ARBA00023136"/>
    </source>
</evidence>
<dbReference type="SMART" id="SM00388">
    <property type="entry name" value="HisKA"/>
    <property type="match status" value="1"/>
</dbReference>
<dbReference type="PROSITE" id="PS50109">
    <property type="entry name" value="HIS_KIN"/>
    <property type="match status" value="1"/>
</dbReference>
<dbReference type="Proteomes" id="UP000237718">
    <property type="component" value="Unassembled WGS sequence"/>
</dbReference>
<dbReference type="PROSITE" id="PS50110">
    <property type="entry name" value="RESPONSE_REGULATORY"/>
    <property type="match status" value="1"/>
</dbReference>
<dbReference type="InterPro" id="IPR035965">
    <property type="entry name" value="PAS-like_dom_sf"/>
</dbReference>
<dbReference type="SUPFAM" id="SSF52172">
    <property type="entry name" value="CheY-like"/>
    <property type="match status" value="1"/>
</dbReference>
<dbReference type="EC" id="2.7.13.3" evidence="3"/>
<keyword evidence="7" id="KW-0547">Nucleotide-binding</keyword>
<evidence type="ECO:0000256" key="4">
    <source>
        <dbReference type="ARBA" id="ARBA00022553"/>
    </source>
</evidence>
<dbReference type="EMBL" id="PVUF01000006">
    <property type="protein sequence ID" value="PRZ47660.1"/>
    <property type="molecule type" value="Genomic_DNA"/>
</dbReference>
<keyword evidence="11" id="KW-0902">Two-component regulatory system</keyword>
<dbReference type="PANTHER" id="PTHR45339:SF1">
    <property type="entry name" value="HYBRID SIGNAL TRANSDUCTION HISTIDINE KINASE J"/>
    <property type="match status" value="1"/>
</dbReference>
<organism evidence="22 23">
    <name type="scientific">Tritonibacter scottomollicae</name>
    <name type="common">Epibacterium scottomollicae</name>
    <dbReference type="NCBI Taxonomy" id="483013"/>
    <lineage>
        <taxon>Bacteria</taxon>
        <taxon>Pseudomonadati</taxon>
        <taxon>Pseudomonadota</taxon>
        <taxon>Alphaproteobacteria</taxon>
        <taxon>Rhodobacterales</taxon>
        <taxon>Paracoccaceae</taxon>
        <taxon>Tritonibacter</taxon>
    </lineage>
</organism>
<dbReference type="PROSITE" id="PS50112">
    <property type="entry name" value="PAS"/>
    <property type="match status" value="1"/>
</dbReference>
<dbReference type="GO" id="GO:0016020">
    <property type="term" value="C:membrane"/>
    <property type="evidence" value="ECO:0007669"/>
    <property type="project" value="UniProtKB-SubCell"/>
</dbReference>
<reference evidence="22 23" key="1">
    <citation type="submission" date="2018-03" db="EMBL/GenBank/DDBJ databases">
        <title>Genomic Encyclopedia of Archaeal and Bacterial Type Strains, Phase II (KMG-II): from individual species to whole genera.</title>
        <authorList>
            <person name="Goeker M."/>
        </authorList>
    </citation>
    <scope>NUCLEOTIDE SEQUENCE [LARGE SCALE GENOMIC DNA]</scope>
    <source>
        <strain evidence="22 23">DSM 25328</strain>
    </source>
</reference>
<feature type="domain" description="Histidine kinase" evidence="17">
    <location>
        <begin position="457"/>
        <end position="676"/>
    </location>
</feature>
<dbReference type="NCBIfam" id="TIGR00229">
    <property type="entry name" value="sensory_box"/>
    <property type="match status" value="1"/>
</dbReference>
<feature type="modified residue" description="4-aspartylphosphate" evidence="15">
    <location>
        <position position="748"/>
    </location>
</feature>
<keyword evidence="4 15" id="KW-0597">Phosphoprotein</keyword>
<evidence type="ECO:0000256" key="3">
    <source>
        <dbReference type="ARBA" id="ARBA00012438"/>
    </source>
</evidence>
<dbReference type="InterPro" id="IPR006189">
    <property type="entry name" value="CHASE_dom"/>
</dbReference>
<evidence type="ECO:0000313" key="23">
    <source>
        <dbReference type="Proteomes" id="UP000237718"/>
    </source>
</evidence>
<protein>
    <recommendedName>
        <fullName evidence="14">Sensory/regulatory protein RpfC</fullName>
        <ecNumber evidence="3">2.7.13.3</ecNumber>
    </recommendedName>
</protein>
<dbReference type="Gene3D" id="3.30.450.20">
    <property type="entry name" value="PAS domain"/>
    <property type="match status" value="1"/>
</dbReference>
<evidence type="ECO:0000256" key="5">
    <source>
        <dbReference type="ARBA" id="ARBA00022679"/>
    </source>
</evidence>
<keyword evidence="6 16" id="KW-0812">Transmembrane</keyword>
<feature type="transmembrane region" description="Helical" evidence="16">
    <location>
        <begin position="16"/>
        <end position="34"/>
    </location>
</feature>
<dbReference type="SUPFAM" id="SSF55874">
    <property type="entry name" value="ATPase domain of HSP90 chaperone/DNA topoisomerase II/histidine kinase"/>
    <property type="match status" value="1"/>
</dbReference>
<evidence type="ECO:0000256" key="15">
    <source>
        <dbReference type="PROSITE-ProRule" id="PRU00169"/>
    </source>
</evidence>
<dbReference type="InterPro" id="IPR003661">
    <property type="entry name" value="HisK_dim/P_dom"/>
</dbReference>
<dbReference type="GO" id="GO:0005524">
    <property type="term" value="F:ATP binding"/>
    <property type="evidence" value="ECO:0007669"/>
    <property type="project" value="UniProtKB-KW"/>
</dbReference>
<evidence type="ECO:0000259" key="21">
    <source>
        <dbReference type="PROSITE" id="PS50839"/>
    </source>
</evidence>
<dbReference type="InterPro" id="IPR001610">
    <property type="entry name" value="PAC"/>
</dbReference>
<dbReference type="InterPro" id="IPR036097">
    <property type="entry name" value="HisK_dim/P_sf"/>
</dbReference>
<dbReference type="Gene3D" id="3.40.50.2300">
    <property type="match status" value="1"/>
</dbReference>
<dbReference type="SUPFAM" id="SSF47384">
    <property type="entry name" value="Homodimeric domain of signal transducing histidine kinase"/>
    <property type="match status" value="1"/>
</dbReference>
<accession>A0A2T1AGE0</accession>
<dbReference type="SMART" id="SM00086">
    <property type="entry name" value="PAC"/>
    <property type="match status" value="1"/>
</dbReference>
<dbReference type="PROSITE" id="PS50839">
    <property type="entry name" value="CHASE"/>
    <property type="match status" value="1"/>
</dbReference>
<evidence type="ECO:0000313" key="22">
    <source>
        <dbReference type="EMBL" id="PRZ47660.1"/>
    </source>
</evidence>
<feature type="domain" description="CHASE" evidence="21">
    <location>
        <begin position="111"/>
        <end position="251"/>
    </location>
</feature>
<evidence type="ECO:0000256" key="1">
    <source>
        <dbReference type="ARBA" id="ARBA00000085"/>
    </source>
</evidence>